<evidence type="ECO:0000256" key="1">
    <source>
        <dbReference type="SAM" id="Phobius"/>
    </source>
</evidence>
<feature type="transmembrane region" description="Helical" evidence="1">
    <location>
        <begin position="51"/>
        <end position="75"/>
    </location>
</feature>
<sequence>MNTFGELILKIKMKIPLEALLFFIDHIWLVALNLTDIGAIDVGINFILDTYAFIVTLGLLILFFLPTVSIVHNIIRYRKDIIRVLCCVPLLIAGIVITMTATLRHTHYILYGSNPNTLFYTLLDPIYRSAEIIIYTVIEILVYMGFPYMDGDLPVLISYLFLLPVGLFIYLLPSINYDLRKITTEMKLISLFTLICIATPIVKQTIKLNRVPIDELIVNSFWIKIIPELELLGFFLLSPLLGILYIKHYRKMTRTPTSDIKN</sequence>
<gene>
    <name evidence="2" type="ordered locus">Metev_2323</name>
</gene>
<dbReference type="RefSeq" id="WP_013195700.1">
    <property type="nucleotide sequence ID" value="NC_014254.1"/>
</dbReference>
<feature type="transmembrane region" description="Helical" evidence="1">
    <location>
        <begin position="155"/>
        <end position="172"/>
    </location>
</feature>
<protein>
    <submittedName>
        <fullName evidence="2">Uncharacterized protein</fullName>
    </submittedName>
</protein>
<organism evidence="2 3">
    <name type="scientific">Methanohalobium evestigatum (strain ATCC BAA-1072 / DSM 3721 / NBRC 107634 / OCM 161 / Z-7303)</name>
    <dbReference type="NCBI Taxonomy" id="644295"/>
    <lineage>
        <taxon>Archaea</taxon>
        <taxon>Methanobacteriati</taxon>
        <taxon>Methanobacteriota</taxon>
        <taxon>Stenosarchaea group</taxon>
        <taxon>Methanomicrobia</taxon>
        <taxon>Methanosarcinales</taxon>
        <taxon>Methanosarcinaceae</taxon>
        <taxon>Methanohalobium</taxon>
    </lineage>
</organism>
<keyword evidence="1" id="KW-0472">Membrane</keyword>
<dbReference type="OrthoDB" id="137459at2157"/>
<feature type="transmembrane region" description="Helical" evidence="1">
    <location>
        <begin position="222"/>
        <end position="246"/>
    </location>
</feature>
<proteinExistence type="predicted"/>
<dbReference type="EMBL" id="CP002070">
    <property type="protein sequence ID" value="ADI75135.1"/>
    <property type="molecule type" value="Genomic_DNA"/>
</dbReference>
<evidence type="ECO:0000313" key="3">
    <source>
        <dbReference type="Proteomes" id="UP000000391"/>
    </source>
</evidence>
<dbReference type="AlphaFoldDB" id="D7EC13"/>
<keyword evidence="1" id="KW-0812">Transmembrane</keyword>
<feature type="transmembrane region" description="Helical" evidence="1">
    <location>
        <begin position="20"/>
        <end position="39"/>
    </location>
</feature>
<dbReference type="KEGG" id="mev:Metev_2323"/>
<geneLocation type="plasmid" evidence="2 3">
    <name>pMETEV01</name>
</geneLocation>
<keyword evidence="1" id="KW-1133">Transmembrane helix</keyword>
<feature type="transmembrane region" description="Helical" evidence="1">
    <location>
        <begin position="81"/>
        <end position="103"/>
    </location>
</feature>
<keyword evidence="3" id="KW-1185">Reference proteome</keyword>
<dbReference type="HOGENOM" id="CLU_1072037_0_0_2"/>
<dbReference type="Proteomes" id="UP000000391">
    <property type="component" value="Plasmid pMETEV01"/>
</dbReference>
<keyword evidence="2" id="KW-0614">Plasmid</keyword>
<feature type="transmembrane region" description="Helical" evidence="1">
    <location>
        <begin position="184"/>
        <end position="202"/>
    </location>
</feature>
<reference evidence="2 3" key="1">
    <citation type="submission" date="2010-06" db="EMBL/GenBank/DDBJ databases">
        <title>Complete sequence plasmid of Methanohalobium evestigatum Z-7303.</title>
        <authorList>
            <consortium name="US DOE Joint Genome Institute"/>
            <person name="Lucas S."/>
            <person name="Copeland A."/>
            <person name="Lapidus A."/>
            <person name="Cheng J.-F."/>
            <person name="Bruce D."/>
            <person name="Goodwin L."/>
            <person name="Pitluck S."/>
            <person name="Saunders E."/>
            <person name="Detter J.C."/>
            <person name="Han C."/>
            <person name="Tapia R."/>
            <person name="Land M."/>
            <person name="Hauser L."/>
            <person name="Kyrpides N."/>
            <person name="Mikhailova N."/>
            <person name="Sieprawska-Lupa M."/>
            <person name="Whitman W.B."/>
            <person name="Anderson I."/>
            <person name="Woyke T."/>
        </authorList>
    </citation>
    <scope>NUCLEOTIDE SEQUENCE [LARGE SCALE GENOMIC DNA]</scope>
    <source>
        <strain evidence="3">ATCC BAA-1072 / DSM 3721 / NBRC 107634 / OCM 161 / Z-7303</strain>
        <plasmid evidence="3">Plasmid pMETEV01</plasmid>
    </source>
</reference>
<name>D7EC13_METEZ</name>
<accession>D7EC13</accession>
<evidence type="ECO:0000313" key="2">
    <source>
        <dbReference type="EMBL" id="ADI75135.1"/>
    </source>
</evidence>
<dbReference type="GeneID" id="9347980"/>